<name>A0ABT2J5B9_9PSEU</name>
<feature type="region of interest" description="Disordered" evidence="1">
    <location>
        <begin position="1"/>
        <end position="190"/>
    </location>
</feature>
<evidence type="ECO:0000313" key="3">
    <source>
        <dbReference type="EMBL" id="MCT2582685.1"/>
    </source>
</evidence>
<keyword evidence="2" id="KW-1133">Transmembrane helix</keyword>
<keyword evidence="2" id="KW-0472">Membrane</keyword>
<sequence>MNTPNQPPPGPYRPPGGQRPHGPPPGHPYGPPPGHRPDGPARPGPGGYPPPQGRPPQGPPPPGRPPQGQPPQGRPPQARPPQGQPPQGRPPQGRPPQGQPPQGRPPQSPPPGGRPPQGPPPPTPPGGHPYGTPPPDRRGYGTPPPPPPSRAHQATSFAEPVDLHPEPGRDPDDYDNPYDHPHDDGDQRRADNKSKLIKVVSLVVVLLVVVGVALWLQGSSPSSAEVGDCIKINDVADADIETVDCASPDALYKVAVTQEDDGAQCPSPSYLAYTESGRNELLLCLSLNARTGDCVKLAENTYEKVDCSAPDVTFKVSKVVEGKEAPEECGDAADNALVYPEPPTTICRVPPDATT</sequence>
<feature type="compositionally biased region" description="Pro residues" evidence="1">
    <location>
        <begin position="1"/>
        <end position="14"/>
    </location>
</feature>
<evidence type="ECO:0000256" key="2">
    <source>
        <dbReference type="SAM" id="Phobius"/>
    </source>
</evidence>
<organism evidence="3 4">
    <name type="scientific">Actinophytocola gossypii</name>
    <dbReference type="NCBI Taxonomy" id="2812003"/>
    <lineage>
        <taxon>Bacteria</taxon>
        <taxon>Bacillati</taxon>
        <taxon>Actinomycetota</taxon>
        <taxon>Actinomycetes</taxon>
        <taxon>Pseudonocardiales</taxon>
        <taxon>Pseudonocardiaceae</taxon>
    </lineage>
</organism>
<dbReference type="Proteomes" id="UP001156441">
    <property type="component" value="Unassembled WGS sequence"/>
</dbReference>
<feature type="transmembrane region" description="Helical" evidence="2">
    <location>
        <begin position="196"/>
        <end position="216"/>
    </location>
</feature>
<dbReference type="EMBL" id="JAFFZE010000006">
    <property type="protein sequence ID" value="MCT2582685.1"/>
    <property type="molecule type" value="Genomic_DNA"/>
</dbReference>
<gene>
    <name evidence="3" type="ORF">JT362_06060</name>
</gene>
<keyword evidence="2" id="KW-0812">Transmembrane</keyword>
<evidence type="ECO:0000256" key="1">
    <source>
        <dbReference type="SAM" id="MobiDB-lite"/>
    </source>
</evidence>
<keyword evidence="4" id="KW-1185">Reference proteome</keyword>
<proteinExistence type="predicted"/>
<dbReference type="RefSeq" id="WP_260190025.1">
    <property type="nucleotide sequence ID" value="NZ_JAFFZE010000006.1"/>
</dbReference>
<reference evidence="3 4" key="1">
    <citation type="submission" date="2021-02" db="EMBL/GenBank/DDBJ databases">
        <title>Actinophytocola xerophila sp. nov., isolated from soil of cotton cropping field.</title>
        <authorList>
            <person name="Huang R."/>
            <person name="Chen X."/>
            <person name="Ge X."/>
            <person name="Liu W."/>
        </authorList>
    </citation>
    <scope>NUCLEOTIDE SEQUENCE [LARGE SCALE GENOMIC DNA]</scope>
    <source>
        <strain evidence="3 4">S1-96</strain>
    </source>
</reference>
<protein>
    <submittedName>
        <fullName evidence="3">Uncharacterized protein</fullName>
    </submittedName>
</protein>
<accession>A0ABT2J5B9</accession>
<evidence type="ECO:0000313" key="4">
    <source>
        <dbReference type="Proteomes" id="UP001156441"/>
    </source>
</evidence>
<comment type="caution">
    <text evidence="3">The sequence shown here is derived from an EMBL/GenBank/DDBJ whole genome shotgun (WGS) entry which is preliminary data.</text>
</comment>
<feature type="compositionally biased region" description="Basic and acidic residues" evidence="1">
    <location>
        <begin position="161"/>
        <end position="190"/>
    </location>
</feature>
<feature type="compositionally biased region" description="Pro residues" evidence="1">
    <location>
        <begin position="21"/>
        <end position="134"/>
    </location>
</feature>